<accession>A0ABP5ZQ61</accession>
<proteinExistence type="predicted"/>
<keyword evidence="2" id="KW-1185">Reference proteome</keyword>
<evidence type="ECO:0000313" key="2">
    <source>
        <dbReference type="Proteomes" id="UP001500730"/>
    </source>
</evidence>
<dbReference type="EMBL" id="BAAARE010000033">
    <property type="protein sequence ID" value="GAA2501415.1"/>
    <property type="molecule type" value="Genomic_DNA"/>
</dbReference>
<dbReference type="Proteomes" id="UP001500730">
    <property type="component" value="Unassembled WGS sequence"/>
</dbReference>
<organism evidence="1 2">
    <name type="scientific">Terrabacter carboxydivorans</name>
    <dbReference type="NCBI Taxonomy" id="619730"/>
    <lineage>
        <taxon>Bacteria</taxon>
        <taxon>Bacillati</taxon>
        <taxon>Actinomycetota</taxon>
        <taxon>Actinomycetes</taxon>
        <taxon>Micrococcales</taxon>
        <taxon>Intrasporangiaceae</taxon>
        <taxon>Terrabacter</taxon>
    </lineage>
</organism>
<gene>
    <name evidence="1" type="ORF">GCM10009858_44550</name>
</gene>
<evidence type="ECO:0000313" key="1">
    <source>
        <dbReference type="EMBL" id="GAA2501415.1"/>
    </source>
</evidence>
<comment type="caution">
    <text evidence="1">The sequence shown here is derived from an EMBL/GenBank/DDBJ whole genome shotgun (WGS) entry which is preliminary data.</text>
</comment>
<reference evidence="2" key="1">
    <citation type="journal article" date="2019" name="Int. J. Syst. Evol. Microbiol.">
        <title>The Global Catalogue of Microorganisms (GCM) 10K type strain sequencing project: providing services to taxonomists for standard genome sequencing and annotation.</title>
        <authorList>
            <consortium name="The Broad Institute Genomics Platform"/>
            <consortium name="The Broad Institute Genome Sequencing Center for Infectious Disease"/>
            <person name="Wu L."/>
            <person name="Ma J."/>
        </authorList>
    </citation>
    <scope>NUCLEOTIDE SEQUENCE [LARGE SCALE GENOMIC DNA]</scope>
    <source>
        <strain evidence="2">JCM 16259</strain>
    </source>
</reference>
<name>A0ABP5ZQ61_9MICO</name>
<sequence>MKMPWKAVGAAAPVAVALMIAWLAYPPVQESLCPLSPVAGTSASALCRQELRNVPLANAQLTAYSFLGQSSRRTDEFYRRLGPEIRGKLSAEEWRQRWSETIWAEGVSIAAEPELGQNWFLLR</sequence>
<protein>
    <submittedName>
        <fullName evidence="1">Uncharacterized protein</fullName>
    </submittedName>
</protein>